<comment type="caution">
    <text evidence="2">The sequence shown here is derived from an EMBL/GenBank/DDBJ whole genome shotgun (WGS) entry which is preliminary data.</text>
</comment>
<proteinExistence type="predicted"/>
<gene>
    <name evidence="2" type="ORF">SDC9_178676</name>
</gene>
<accession>A0A645GYS0</accession>
<name>A0A645GYS0_9ZZZZ</name>
<evidence type="ECO:0000313" key="2">
    <source>
        <dbReference type="EMBL" id="MPN31202.1"/>
    </source>
</evidence>
<feature type="compositionally biased region" description="Basic and acidic residues" evidence="1">
    <location>
        <begin position="86"/>
        <end position="96"/>
    </location>
</feature>
<protein>
    <submittedName>
        <fullName evidence="2">Uncharacterized protein</fullName>
    </submittedName>
</protein>
<organism evidence="2">
    <name type="scientific">bioreactor metagenome</name>
    <dbReference type="NCBI Taxonomy" id="1076179"/>
    <lineage>
        <taxon>unclassified sequences</taxon>
        <taxon>metagenomes</taxon>
        <taxon>ecological metagenomes</taxon>
    </lineage>
</organism>
<feature type="region of interest" description="Disordered" evidence="1">
    <location>
        <begin position="70"/>
        <end position="96"/>
    </location>
</feature>
<dbReference type="AlphaFoldDB" id="A0A645GYS0"/>
<evidence type="ECO:0000256" key="1">
    <source>
        <dbReference type="SAM" id="MobiDB-lite"/>
    </source>
</evidence>
<sequence>MKGAEVRAGSGIEHAEFQVPVRVFQDAVRHGVDGSVPAAGDDGVISGGLRRQRPGLFDLIQDHCMMRGQQGGVFPPLQPGASAVRRGIDQDQQFHR</sequence>
<dbReference type="EMBL" id="VSSQ01082652">
    <property type="protein sequence ID" value="MPN31202.1"/>
    <property type="molecule type" value="Genomic_DNA"/>
</dbReference>
<reference evidence="2" key="1">
    <citation type="submission" date="2019-08" db="EMBL/GenBank/DDBJ databases">
        <authorList>
            <person name="Kucharzyk K."/>
            <person name="Murdoch R.W."/>
            <person name="Higgins S."/>
            <person name="Loffler F."/>
        </authorList>
    </citation>
    <scope>NUCLEOTIDE SEQUENCE</scope>
</reference>